<gene>
    <name evidence="1" type="ORF">ACFSUB_09890</name>
</gene>
<dbReference type="RefSeq" id="WP_380713015.1">
    <property type="nucleotide sequence ID" value="NZ_JBHUML010000002.1"/>
</dbReference>
<comment type="caution">
    <text evidence="1">The sequence shown here is derived from an EMBL/GenBank/DDBJ whole genome shotgun (WGS) entry which is preliminary data.</text>
</comment>
<keyword evidence="2" id="KW-1185">Reference proteome</keyword>
<dbReference type="Pfam" id="PF13028">
    <property type="entry name" value="DUF3889"/>
    <property type="match status" value="1"/>
</dbReference>
<dbReference type="Proteomes" id="UP001597520">
    <property type="component" value="Unassembled WGS sequence"/>
</dbReference>
<protein>
    <submittedName>
        <fullName evidence="1">DUF3889 domain-containing protein</fullName>
    </submittedName>
</protein>
<name>A0ABW5T1C4_9BACI</name>
<sequence length="204" mass="23154">MYYYPYVMQAVPPVPHPMPRTFDYEARQQTIQGQATWTQGGPVTKCGMSWSSYHYMTAAVGESSPYSCGQNLKIRYPVTGREMIVTVVDQVAGYPPNRLNLQKQVFEALGADPATGVIPIEITPSPELEEENWGKYLLEMTQNAYPNYNVTNYQPLGSSQVNENQTRTTFEFTLQSPQETRKVRASVTYNPETDRVVSFNIQEM</sequence>
<dbReference type="SUPFAM" id="SSF50685">
    <property type="entry name" value="Barwin-like endoglucanases"/>
    <property type="match status" value="1"/>
</dbReference>
<accession>A0ABW5T1C4</accession>
<dbReference type="Gene3D" id="2.40.40.10">
    <property type="entry name" value="RlpA-like domain"/>
    <property type="match status" value="1"/>
</dbReference>
<organism evidence="1 2">
    <name type="scientific">Salibacterium lacus</name>
    <dbReference type="NCBI Taxonomy" id="1898109"/>
    <lineage>
        <taxon>Bacteria</taxon>
        <taxon>Bacillati</taxon>
        <taxon>Bacillota</taxon>
        <taxon>Bacilli</taxon>
        <taxon>Bacillales</taxon>
        <taxon>Bacillaceae</taxon>
    </lineage>
</organism>
<evidence type="ECO:0000313" key="1">
    <source>
        <dbReference type="EMBL" id="MFD2705783.1"/>
    </source>
</evidence>
<reference evidence="2" key="1">
    <citation type="journal article" date="2019" name="Int. J. Syst. Evol. Microbiol.">
        <title>The Global Catalogue of Microorganisms (GCM) 10K type strain sequencing project: providing services to taxonomists for standard genome sequencing and annotation.</title>
        <authorList>
            <consortium name="The Broad Institute Genomics Platform"/>
            <consortium name="The Broad Institute Genome Sequencing Center for Infectious Disease"/>
            <person name="Wu L."/>
            <person name="Ma J."/>
        </authorList>
    </citation>
    <scope>NUCLEOTIDE SEQUENCE [LARGE SCALE GENOMIC DNA]</scope>
    <source>
        <strain evidence="2">KCTC 33792</strain>
    </source>
</reference>
<dbReference type="CDD" id="cd22191">
    <property type="entry name" value="DPBB_RlpA_EXP_N-like"/>
    <property type="match status" value="1"/>
</dbReference>
<evidence type="ECO:0000313" key="2">
    <source>
        <dbReference type="Proteomes" id="UP001597520"/>
    </source>
</evidence>
<dbReference type="Gene3D" id="3.10.450.390">
    <property type="entry name" value="Protein of unknown function DUF3889"/>
    <property type="match status" value="1"/>
</dbReference>
<dbReference type="InterPro" id="IPR024987">
    <property type="entry name" value="DUF3889"/>
</dbReference>
<dbReference type="EMBL" id="JBHUML010000002">
    <property type="protein sequence ID" value="MFD2705783.1"/>
    <property type="molecule type" value="Genomic_DNA"/>
</dbReference>
<proteinExistence type="predicted"/>
<dbReference type="InterPro" id="IPR036908">
    <property type="entry name" value="RlpA-like_sf"/>
</dbReference>